<protein>
    <recommendedName>
        <fullName evidence="4">Coiled-coil domain-containing protein 137</fullName>
    </recommendedName>
</protein>
<reference evidence="2 3" key="1">
    <citation type="journal article" date="2017" name="Gigascience">
        <title>Genome sequence of the small brown planthopper, Laodelphax striatellus.</title>
        <authorList>
            <person name="Zhu J."/>
            <person name="Jiang F."/>
            <person name="Wang X."/>
            <person name="Yang P."/>
            <person name="Bao Y."/>
            <person name="Zhao W."/>
            <person name="Wang W."/>
            <person name="Lu H."/>
            <person name="Wang Q."/>
            <person name="Cui N."/>
            <person name="Li J."/>
            <person name="Chen X."/>
            <person name="Luo L."/>
            <person name="Yu J."/>
            <person name="Kang L."/>
            <person name="Cui F."/>
        </authorList>
    </citation>
    <scope>NUCLEOTIDE SEQUENCE [LARGE SCALE GENOMIC DNA]</scope>
    <source>
        <strain evidence="2">Lst14</strain>
    </source>
</reference>
<evidence type="ECO:0008006" key="4">
    <source>
        <dbReference type="Google" id="ProtNLM"/>
    </source>
</evidence>
<evidence type="ECO:0000256" key="1">
    <source>
        <dbReference type="SAM" id="MobiDB-lite"/>
    </source>
</evidence>
<feature type="region of interest" description="Disordered" evidence="1">
    <location>
        <begin position="1"/>
        <end position="44"/>
    </location>
</feature>
<dbReference type="PANTHER" id="PTHR21838">
    <property type="entry name" value="COILED-COIL DOMAIN-CONTAINING PROTEIN 137"/>
    <property type="match status" value="1"/>
</dbReference>
<dbReference type="STRING" id="195883.A0A482XIY2"/>
<feature type="compositionally biased region" description="Basic and acidic residues" evidence="1">
    <location>
        <begin position="187"/>
        <end position="221"/>
    </location>
</feature>
<feature type="compositionally biased region" description="Basic and acidic residues" evidence="1">
    <location>
        <begin position="82"/>
        <end position="94"/>
    </location>
</feature>
<dbReference type="EMBL" id="QKKF02009630">
    <property type="protein sequence ID" value="RZF45241.1"/>
    <property type="molecule type" value="Genomic_DNA"/>
</dbReference>
<accession>A0A482XIY2</accession>
<feature type="compositionally biased region" description="Basic residues" evidence="1">
    <location>
        <begin position="168"/>
        <end position="179"/>
    </location>
</feature>
<comment type="caution">
    <text evidence="2">The sequence shown here is derived from an EMBL/GenBank/DDBJ whole genome shotgun (WGS) entry which is preliminary data.</text>
</comment>
<organism evidence="2 3">
    <name type="scientific">Laodelphax striatellus</name>
    <name type="common">Small brown planthopper</name>
    <name type="synonym">Delphax striatella</name>
    <dbReference type="NCBI Taxonomy" id="195883"/>
    <lineage>
        <taxon>Eukaryota</taxon>
        <taxon>Metazoa</taxon>
        <taxon>Ecdysozoa</taxon>
        <taxon>Arthropoda</taxon>
        <taxon>Hexapoda</taxon>
        <taxon>Insecta</taxon>
        <taxon>Pterygota</taxon>
        <taxon>Neoptera</taxon>
        <taxon>Paraneoptera</taxon>
        <taxon>Hemiptera</taxon>
        <taxon>Auchenorrhyncha</taxon>
        <taxon>Fulgoroidea</taxon>
        <taxon>Delphacidae</taxon>
        <taxon>Criomorphinae</taxon>
        <taxon>Laodelphax</taxon>
    </lineage>
</organism>
<dbReference type="InParanoid" id="A0A482XIY2"/>
<feature type="region of interest" description="Disordered" evidence="1">
    <location>
        <begin position="162"/>
        <end position="248"/>
    </location>
</feature>
<dbReference type="OrthoDB" id="5876637at2759"/>
<evidence type="ECO:0000313" key="3">
    <source>
        <dbReference type="Proteomes" id="UP000291343"/>
    </source>
</evidence>
<dbReference type="AlphaFoldDB" id="A0A482XIY2"/>
<gene>
    <name evidence="2" type="ORF">LSTR_LSTR010385</name>
</gene>
<proteinExistence type="predicted"/>
<dbReference type="GO" id="GO:0005634">
    <property type="term" value="C:nucleus"/>
    <property type="evidence" value="ECO:0007669"/>
    <property type="project" value="TreeGrafter"/>
</dbReference>
<feature type="compositionally biased region" description="Basic residues" evidence="1">
    <location>
        <begin position="61"/>
        <end position="71"/>
    </location>
</feature>
<dbReference type="PANTHER" id="PTHR21838:SF2">
    <property type="entry name" value="COILED-COIL DOMAIN-CONTAINING PROTEIN 137"/>
    <property type="match status" value="1"/>
</dbReference>
<dbReference type="InterPro" id="IPR026680">
    <property type="entry name" value="CCDC137"/>
</dbReference>
<name>A0A482XIY2_LAOST</name>
<dbReference type="FunCoup" id="A0A482XIY2">
    <property type="interactions" value="1293"/>
</dbReference>
<keyword evidence="3" id="KW-1185">Reference proteome</keyword>
<evidence type="ECO:0000313" key="2">
    <source>
        <dbReference type="EMBL" id="RZF45241.1"/>
    </source>
</evidence>
<feature type="compositionally biased region" description="Basic residues" evidence="1">
    <location>
        <begin position="1"/>
        <end position="12"/>
    </location>
</feature>
<feature type="compositionally biased region" description="Basic and acidic residues" evidence="1">
    <location>
        <begin position="13"/>
        <end position="28"/>
    </location>
</feature>
<feature type="region of interest" description="Disordered" evidence="1">
    <location>
        <begin position="61"/>
        <end position="94"/>
    </location>
</feature>
<dbReference type="Proteomes" id="UP000291343">
    <property type="component" value="Unassembled WGS sequence"/>
</dbReference>
<sequence length="299" mass="34472">MGRKIPGRKHRGVKDPEKQKAVREESLKFKVNAPPSNPDDQEMPKSIVNLMRLKDIAKKSVFKQKKKKKGRQMINTSNYTSNDRRLPGMKRPDKVMPSLTQIQGESDEQFMQRVNEATETIIKEVEFEQQFGVNVKRNQKSGAIECIENAKPDEFEILAKANMENQKTNKRKKKNKKLKAGQAEQLTSKEMRKAKEKLRKEEQLKEKEEKIMSKDHVRFGEVVHQPPKLTARPRNAATDPFGKPAKKNNLLLSGFFTPSSSNKSKTTNLSMCAKQKQEELRLNVVEAYRNLKKAQNSRR</sequence>